<comment type="similarity">
    <text evidence="1">Belongs to the SorC transcriptional regulatory family.</text>
</comment>
<keyword evidence="4" id="KW-0804">Transcription</keyword>
<proteinExistence type="inferred from homology"/>
<organism evidence="7 8">
    <name type="scientific">Paracoccus subflavus</name>
    <dbReference type="NCBI Taxonomy" id="2528244"/>
    <lineage>
        <taxon>Bacteria</taxon>
        <taxon>Pseudomonadati</taxon>
        <taxon>Pseudomonadota</taxon>
        <taxon>Alphaproteobacteria</taxon>
        <taxon>Rhodobacterales</taxon>
        <taxon>Paracoccaceae</taxon>
        <taxon>Paracoccus</taxon>
    </lineage>
</organism>
<dbReference type="InterPro" id="IPR007324">
    <property type="entry name" value="Sugar-bd_dom_put"/>
</dbReference>
<dbReference type="OrthoDB" id="9808171at2"/>
<reference evidence="7 8" key="1">
    <citation type="submission" date="2019-02" db="EMBL/GenBank/DDBJ databases">
        <title>Paracoccus subflavus sp. nov., isolated from marine sediment of the Pacific Ocean.</title>
        <authorList>
            <person name="Zhang G."/>
        </authorList>
    </citation>
    <scope>NUCLEOTIDE SEQUENCE [LARGE SCALE GENOMIC DNA]</scope>
    <source>
        <strain evidence="7 8">GY0581</strain>
    </source>
</reference>
<dbReference type="InterPro" id="IPR036388">
    <property type="entry name" value="WH-like_DNA-bd_sf"/>
</dbReference>
<evidence type="ECO:0000256" key="5">
    <source>
        <dbReference type="SAM" id="MobiDB-lite"/>
    </source>
</evidence>
<protein>
    <submittedName>
        <fullName evidence="7">Sugar-binding transcriptional regulator</fullName>
    </submittedName>
</protein>
<dbReference type="InterPro" id="IPR051054">
    <property type="entry name" value="SorC_transcr_regulators"/>
</dbReference>
<dbReference type="RefSeq" id="WP_130991133.1">
    <property type="nucleotide sequence ID" value="NZ_SISK01000006.1"/>
</dbReference>
<evidence type="ECO:0000256" key="1">
    <source>
        <dbReference type="ARBA" id="ARBA00010466"/>
    </source>
</evidence>
<dbReference type="InterPro" id="IPR037171">
    <property type="entry name" value="NagB/RpiA_transferase-like"/>
</dbReference>
<dbReference type="GO" id="GO:0003677">
    <property type="term" value="F:DNA binding"/>
    <property type="evidence" value="ECO:0007669"/>
    <property type="project" value="UniProtKB-KW"/>
</dbReference>
<dbReference type="PANTHER" id="PTHR34294:SF1">
    <property type="entry name" value="TRANSCRIPTIONAL REGULATOR LSRR"/>
    <property type="match status" value="1"/>
</dbReference>
<evidence type="ECO:0000256" key="4">
    <source>
        <dbReference type="ARBA" id="ARBA00023163"/>
    </source>
</evidence>
<accession>A0A4Q9G662</accession>
<dbReference type="Gene3D" id="3.40.50.1360">
    <property type="match status" value="1"/>
</dbReference>
<gene>
    <name evidence="7" type="ORF">EYE42_09755</name>
</gene>
<dbReference type="AlphaFoldDB" id="A0A4Q9G662"/>
<keyword evidence="3" id="KW-0238">DNA-binding</keyword>
<dbReference type="Gene3D" id="1.10.10.10">
    <property type="entry name" value="Winged helix-like DNA-binding domain superfamily/Winged helix DNA-binding domain"/>
    <property type="match status" value="1"/>
</dbReference>
<keyword evidence="2" id="KW-0805">Transcription regulation</keyword>
<evidence type="ECO:0000313" key="8">
    <source>
        <dbReference type="Proteomes" id="UP000293520"/>
    </source>
</evidence>
<keyword evidence="8" id="KW-1185">Reference proteome</keyword>
<evidence type="ECO:0000259" key="6">
    <source>
        <dbReference type="Pfam" id="PF04198"/>
    </source>
</evidence>
<dbReference type="PANTHER" id="PTHR34294">
    <property type="entry name" value="TRANSCRIPTIONAL REGULATOR-RELATED"/>
    <property type="match status" value="1"/>
</dbReference>
<evidence type="ECO:0000256" key="3">
    <source>
        <dbReference type="ARBA" id="ARBA00023125"/>
    </source>
</evidence>
<dbReference type="Pfam" id="PF04198">
    <property type="entry name" value="Sugar-bind"/>
    <property type="match status" value="1"/>
</dbReference>
<feature type="domain" description="Sugar-binding" evidence="6">
    <location>
        <begin position="74"/>
        <end position="324"/>
    </location>
</feature>
<sequence length="345" mass="37645">MPYDQTADQTRDRIPNDPATQLRVRASWLYFIEGMTQSEVAKKLGVNRIMITRLLSEAKRRGEVMIRVRSQLAAVVELQQRLEERFGLDRAIVAPFDDESGDATKVIAAAAGAYVSEIMKDDLTVGVGWGRTLHSMLPFIEGRSLSGVRVVSLLGGIAQARRFNPAEFAWQFAELFDAEGYLMSAPAIVDSVQTKHALLEHCGLDQILQIAEACNVALLSCGGISSLTTSYRLGHVSEAERQSMIDAGAVGDILYNFVDTKGDPVDHPVNDRAISMSIARLKRIPNKVLISGGTEKVEIMLAVINSLRPSVLVTDERTARELLERHDPASAGRTTGGARGRKASS</sequence>
<evidence type="ECO:0000313" key="7">
    <source>
        <dbReference type="EMBL" id="TBN39931.1"/>
    </source>
</evidence>
<dbReference type="Proteomes" id="UP000293520">
    <property type="component" value="Unassembled WGS sequence"/>
</dbReference>
<comment type="caution">
    <text evidence="7">The sequence shown here is derived from an EMBL/GenBank/DDBJ whole genome shotgun (WGS) entry which is preliminary data.</text>
</comment>
<dbReference type="GO" id="GO:0030246">
    <property type="term" value="F:carbohydrate binding"/>
    <property type="evidence" value="ECO:0007669"/>
    <property type="project" value="InterPro"/>
</dbReference>
<dbReference type="EMBL" id="SISK01000006">
    <property type="protein sequence ID" value="TBN39931.1"/>
    <property type="molecule type" value="Genomic_DNA"/>
</dbReference>
<feature type="region of interest" description="Disordered" evidence="5">
    <location>
        <begin position="322"/>
        <end position="345"/>
    </location>
</feature>
<name>A0A4Q9G662_9RHOB</name>
<dbReference type="SUPFAM" id="SSF100950">
    <property type="entry name" value="NagB/RpiA/CoA transferase-like"/>
    <property type="match status" value="1"/>
</dbReference>
<evidence type="ECO:0000256" key="2">
    <source>
        <dbReference type="ARBA" id="ARBA00023015"/>
    </source>
</evidence>